<organism evidence="1 2">
    <name type="scientific">Caenibius tardaugens NBRC 16725</name>
    <dbReference type="NCBI Taxonomy" id="1219035"/>
    <lineage>
        <taxon>Bacteria</taxon>
        <taxon>Pseudomonadati</taxon>
        <taxon>Pseudomonadota</taxon>
        <taxon>Alphaproteobacteria</taxon>
        <taxon>Sphingomonadales</taxon>
        <taxon>Erythrobacteraceae</taxon>
        <taxon>Caenibius</taxon>
    </lineage>
</organism>
<dbReference type="EMBL" id="BASZ01000005">
    <property type="protein sequence ID" value="GAD49167.1"/>
    <property type="molecule type" value="Genomic_DNA"/>
</dbReference>
<reference evidence="1 2" key="1">
    <citation type="submission" date="2013-09" db="EMBL/GenBank/DDBJ databases">
        <title>Whole genome shotgun sequence of Novosphingobium tardaugens NBRC 16725.</title>
        <authorList>
            <person name="Isaki S."/>
            <person name="Hosoyama A."/>
            <person name="Tsuchikane K."/>
            <person name="Katsumata H."/>
            <person name="Ando Y."/>
            <person name="Yamazaki S."/>
            <person name="Fujita N."/>
        </authorList>
    </citation>
    <scope>NUCLEOTIDE SEQUENCE [LARGE SCALE GENOMIC DNA]</scope>
    <source>
        <strain evidence="1 2">NBRC 16725</strain>
    </source>
</reference>
<dbReference type="AlphaFoldDB" id="U2YLA6"/>
<dbReference type="Proteomes" id="UP000016568">
    <property type="component" value="Unassembled WGS sequence"/>
</dbReference>
<comment type="caution">
    <text evidence="1">The sequence shown here is derived from an EMBL/GenBank/DDBJ whole genome shotgun (WGS) entry which is preliminary data.</text>
</comment>
<sequence>MIGVSYWHAKGPIGDRQGSSVRIRLEMVAGLPCSLFRGTFMTGPKRVEGESQKGRL</sequence>
<proteinExistence type="predicted"/>
<accession>U2YLA6</accession>
<name>U2YLA6_9SPHN</name>
<keyword evidence="2" id="KW-1185">Reference proteome</keyword>
<protein>
    <submittedName>
        <fullName evidence="1">Uncharacterized protein</fullName>
    </submittedName>
</protein>
<evidence type="ECO:0000313" key="2">
    <source>
        <dbReference type="Proteomes" id="UP000016568"/>
    </source>
</evidence>
<evidence type="ECO:0000313" key="1">
    <source>
        <dbReference type="EMBL" id="GAD49167.1"/>
    </source>
</evidence>
<gene>
    <name evidence="1" type="ORF">NT2_05_00880</name>
</gene>